<protein>
    <submittedName>
        <fullName evidence="1">Uncharacterized protein</fullName>
    </submittedName>
</protein>
<reference evidence="1 2" key="1">
    <citation type="journal article" date="2019" name="PLoS Negl. Trop. Dis.">
        <title>Whole genome sequencing of Entamoeba nuttalli reveals mammalian host-related molecular signatures and a novel octapeptide-repeat surface protein.</title>
        <authorList>
            <person name="Tanaka M."/>
            <person name="Makiuchi T."/>
            <person name="Komiyama T."/>
            <person name="Shiina T."/>
            <person name="Osaki K."/>
            <person name="Tachibana H."/>
        </authorList>
    </citation>
    <scope>NUCLEOTIDE SEQUENCE [LARGE SCALE GENOMIC DNA]</scope>
    <source>
        <strain evidence="1 2">P19-061405</strain>
    </source>
</reference>
<dbReference type="Proteomes" id="UP001628156">
    <property type="component" value="Unassembled WGS sequence"/>
</dbReference>
<organism evidence="1 2">
    <name type="scientific">Entamoeba nuttalli</name>
    <dbReference type="NCBI Taxonomy" id="412467"/>
    <lineage>
        <taxon>Eukaryota</taxon>
        <taxon>Amoebozoa</taxon>
        <taxon>Evosea</taxon>
        <taxon>Archamoebae</taxon>
        <taxon>Mastigamoebida</taxon>
        <taxon>Entamoebidae</taxon>
        <taxon>Entamoeba</taxon>
    </lineage>
</organism>
<sequence length="77" mass="8532">MNTRRIMSLSAVDDQDIILTSKYTTIESPQSPNALLATKEISQILNGSWTEEGLDQLNSILQDPCVIEKCKAPEIPN</sequence>
<comment type="caution">
    <text evidence="1">The sequence shown here is derived from an EMBL/GenBank/DDBJ whole genome shotgun (WGS) entry which is preliminary data.</text>
</comment>
<evidence type="ECO:0000313" key="2">
    <source>
        <dbReference type="Proteomes" id="UP001628156"/>
    </source>
</evidence>
<gene>
    <name evidence="1" type="ORF">ENUP19_0317G0074</name>
</gene>
<evidence type="ECO:0000313" key="1">
    <source>
        <dbReference type="EMBL" id="GAB1227064.1"/>
    </source>
</evidence>
<dbReference type="EMBL" id="BAAFRS010000317">
    <property type="protein sequence ID" value="GAB1227064.1"/>
    <property type="molecule type" value="Genomic_DNA"/>
</dbReference>
<accession>A0ABQ0DW35</accession>
<proteinExistence type="predicted"/>
<keyword evidence="2" id="KW-1185">Reference proteome</keyword>
<name>A0ABQ0DW35_9EUKA</name>